<dbReference type="GO" id="GO:0016301">
    <property type="term" value="F:kinase activity"/>
    <property type="evidence" value="ECO:0007669"/>
    <property type="project" value="UniProtKB-KW"/>
</dbReference>
<reference evidence="1 2" key="1">
    <citation type="submission" date="2022-01" db="EMBL/GenBank/DDBJ databases">
        <title>A high-quality chromosome-level genome assembly of rohu carp, Labeo rohita.</title>
        <authorList>
            <person name="Arick M.A. II"/>
            <person name="Hsu C.-Y."/>
            <person name="Magbanua Z."/>
            <person name="Pechanova O."/>
            <person name="Grover C."/>
            <person name="Miller E."/>
            <person name="Thrash A."/>
            <person name="Ezzel L."/>
            <person name="Alam S."/>
            <person name="Benzie J."/>
            <person name="Hamilton M."/>
            <person name="Karsi A."/>
            <person name="Lawrence M.L."/>
            <person name="Peterson D.G."/>
        </authorList>
    </citation>
    <scope>NUCLEOTIDE SEQUENCE [LARGE SCALE GENOMIC DNA]</scope>
    <source>
        <strain evidence="2">BAU-BD-2019</strain>
        <tissue evidence="1">Blood</tissue>
    </source>
</reference>
<proteinExistence type="predicted"/>
<sequence>MTMLLNMHCGRPSCPPLLWQLTRAASWACPKIRASFVTITHIRLFNLIDYP</sequence>
<dbReference type="Proteomes" id="UP000830375">
    <property type="component" value="Unassembled WGS sequence"/>
</dbReference>
<keyword evidence="2" id="KW-1185">Reference proteome</keyword>
<name>A0ABQ8M799_LABRO</name>
<protein>
    <submittedName>
        <fullName evidence="1">Glycerol kinase</fullName>
    </submittedName>
</protein>
<keyword evidence="1" id="KW-0418">Kinase</keyword>
<keyword evidence="1" id="KW-0808">Transferase</keyword>
<gene>
    <name evidence="1" type="ORF">H4Q32_009085</name>
</gene>
<organism evidence="1 2">
    <name type="scientific">Labeo rohita</name>
    <name type="common">Indian major carp</name>
    <name type="synonym">Cyprinus rohita</name>
    <dbReference type="NCBI Taxonomy" id="84645"/>
    <lineage>
        <taxon>Eukaryota</taxon>
        <taxon>Metazoa</taxon>
        <taxon>Chordata</taxon>
        <taxon>Craniata</taxon>
        <taxon>Vertebrata</taxon>
        <taxon>Euteleostomi</taxon>
        <taxon>Actinopterygii</taxon>
        <taxon>Neopterygii</taxon>
        <taxon>Teleostei</taxon>
        <taxon>Ostariophysi</taxon>
        <taxon>Cypriniformes</taxon>
        <taxon>Cyprinidae</taxon>
        <taxon>Labeoninae</taxon>
        <taxon>Labeonini</taxon>
        <taxon>Labeo</taxon>
    </lineage>
</organism>
<dbReference type="EMBL" id="JACTAM010000013">
    <property type="protein sequence ID" value="KAI2657703.1"/>
    <property type="molecule type" value="Genomic_DNA"/>
</dbReference>
<evidence type="ECO:0000313" key="1">
    <source>
        <dbReference type="EMBL" id="KAI2657703.1"/>
    </source>
</evidence>
<accession>A0ABQ8M799</accession>
<evidence type="ECO:0000313" key="2">
    <source>
        <dbReference type="Proteomes" id="UP000830375"/>
    </source>
</evidence>
<comment type="caution">
    <text evidence="1">The sequence shown here is derived from an EMBL/GenBank/DDBJ whole genome shotgun (WGS) entry which is preliminary data.</text>
</comment>